<accession>A0A1I6UMW4</accession>
<keyword evidence="2" id="KW-1185">Reference proteome</keyword>
<proteinExistence type="predicted"/>
<evidence type="ECO:0000313" key="1">
    <source>
        <dbReference type="EMBL" id="SFT02790.1"/>
    </source>
</evidence>
<reference evidence="2" key="1">
    <citation type="submission" date="2016-10" db="EMBL/GenBank/DDBJ databases">
        <authorList>
            <person name="Varghese N."/>
            <person name="Submissions S."/>
        </authorList>
    </citation>
    <scope>NUCLEOTIDE SEQUENCE [LARGE SCALE GENOMIC DNA]</scope>
    <source>
        <strain evidence="2">DSM 45789</strain>
    </source>
</reference>
<protein>
    <submittedName>
        <fullName evidence="1">Uncharacterized protein</fullName>
    </submittedName>
</protein>
<dbReference type="AlphaFoldDB" id="A0A1I6UMW4"/>
<organism evidence="1 2">
    <name type="scientific">Marininema halotolerans</name>
    <dbReference type="NCBI Taxonomy" id="1155944"/>
    <lineage>
        <taxon>Bacteria</taxon>
        <taxon>Bacillati</taxon>
        <taxon>Bacillota</taxon>
        <taxon>Bacilli</taxon>
        <taxon>Bacillales</taxon>
        <taxon>Thermoactinomycetaceae</taxon>
        <taxon>Marininema</taxon>
    </lineage>
</organism>
<dbReference type="Proteomes" id="UP000198660">
    <property type="component" value="Unassembled WGS sequence"/>
</dbReference>
<evidence type="ECO:0000313" key="2">
    <source>
        <dbReference type="Proteomes" id="UP000198660"/>
    </source>
</evidence>
<sequence length="242" mass="28155">MKYSIDVSLHPLVSDELFPVGALLSDVADFENGNWVEEMIKEIDQVLNSEKECGETVSYACCLEIRKDKTKAFFNFGDEEECEIETVELRRLIIQWLKMIEEIKGWVQEAPITTNRNGCKRYLDSRITTREENVLKYFLDIFPIVSFESMDIYQVGALLTNDVTDGVFHVQLIDQVLNHKKGTAVTESEAYSLEIRKAKTFVTNKTNGYQSEIETVELRRLIEQWVKMKERIRESVQWHNAI</sequence>
<dbReference type="RefSeq" id="WP_091839664.1">
    <property type="nucleotide sequence ID" value="NZ_FPAA01000018.1"/>
</dbReference>
<name>A0A1I6UMW4_9BACL</name>
<gene>
    <name evidence="1" type="ORF">SAMN05444972_11838</name>
</gene>
<dbReference type="EMBL" id="FPAA01000018">
    <property type="protein sequence ID" value="SFT02790.1"/>
    <property type="molecule type" value="Genomic_DNA"/>
</dbReference>
<dbReference type="OrthoDB" id="2882689at2"/>